<evidence type="ECO:0000313" key="18">
    <source>
        <dbReference type="EMBL" id="CDP38747.1"/>
    </source>
</evidence>
<sequence>MVKLKEVPRTATFAWAPTVQDPLLVTGTVAGAIDADFSSTTQLEFWNLAFDDHSSEGFQVTPVKSIDTSARFYDIAWGAVSNAKPKGVVAGGLENGSLEIWDADKVLSGETSPLQSSQQHSAAIKAVQFNPIQSHLLATAGAKGEIFVWDLNKMSSPYAPGTQSKRLDEIEAVAWNNNVAHIVATGGNTGFTSVWDLKSKREVLHLHYSGSASSTRSPVSSVAWHPDNSTKLVTASVDDHSPVVLLWDLRNANAPERILQGHDQGILSLDWCKQDSSLLLSSGKDNRTILFNPDTAEKIGEYPIATNWAFKTRFNPVNPDLLATASFDGTISVQTLQDTSVATKPATAKPEGDEFWNSASYVDSQRPTLSLKHAPKWLRCPASANFGFGGKIASVRTVDGKSTVSISTFVGDESINEDTKRLAQSLQEGNLASVAEEKVKSASNESDKYDWEVISALLTEGGSKKDKLAKFYGLEDAENKKASKEDGKKEVKEDTKEGEKSEESNDIFGGDGKDDDFLKSLSSGKKEEETPEFVPQGPFQLVSDSKDSVETKITRALLNGRITDAVDICIKEDRLDDALILALNGDDESKRRVQNVYLAKHASAKPFIRLLTSVNKKKLDDVVDNADVSQWQDIIVGLFTYSSSDTEFSELCGRLGDRLLAKRNDIKNKTSAKAMELRNSAVLCFVAGANLEKASAIWLQEVSDNENAILRGDGDSKATPYVAHVKALHSFIEKVTVFQKATGTTPSGSPDKLDHLFDAYRDYANIVASQGHLELAEKYLNLLPAQTPGLSIEKDRVQKASSRASTPARAIPGAASKSAATAGQRPAYSTSGAAAKNTSIYAPVQMNAPAPTAAALSGSAGMGMYGQPVKSPAQQPVVPQPQQQGTSGFAPVSSSPYAPVNPYQPPQAPMPRGTSPFTNAGPPPMNNAGSALPPPPAKKDVGGWNDLPASAISATAPRRANSSTSTPIQTPFGNQTSQFAPPPPAGVAPPVVRQTPPPQPPPPSAEAKPPLPRGSTPSQSGSPSLASQPPLAAASSRYAPQPSGSPAQPPAALGQPPVNAPMNPYGAPPQSAAAPPNPYAPPQSGPAAGMSPGSASPVNPYAPPPGSQQGPRPGSANLYAPPSGGIAPPPKSPMVYGGAQVAPPPPGPTVIDSAPPAPEPAPVKAEPEPPAAPKYPPGDRSHIPEKSQPIYRLLSQEIERVKPAIPEMYKRQVKDAEKRLNILFDHLNNEDLLSDATIKDMAELAEAVQARNYDVAQQLHVEILTTRSEECGQWMVGVKRLIEMSRAVE</sequence>
<proteinExistence type="inferred from homology"/>
<keyword evidence="12" id="KW-0472">Membrane</keyword>
<dbReference type="GO" id="GO:0007029">
    <property type="term" value="P:endoplasmic reticulum organization"/>
    <property type="evidence" value="ECO:0007669"/>
    <property type="project" value="TreeGrafter"/>
</dbReference>
<keyword evidence="7 15" id="KW-0853">WD repeat</keyword>
<keyword evidence="10" id="KW-0931">ER-Golgi transport</keyword>
<feature type="region of interest" description="Disordered" evidence="16">
    <location>
        <begin position="794"/>
        <end position="833"/>
    </location>
</feature>
<dbReference type="PROSITE" id="PS50294">
    <property type="entry name" value="WD_REPEATS_REGION"/>
    <property type="match status" value="1"/>
</dbReference>
<dbReference type="Pfam" id="PF00400">
    <property type="entry name" value="WD40"/>
    <property type="match status" value="1"/>
</dbReference>
<dbReference type="GO" id="GO:0005198">
    <property type="term" value="F:structural molecule activity"/>
    <property type="evidence" value="ECO:0007669"/>
    <property type="project" value="TreeGrafter"/>
</dbReference>
<evidence type="ECO:0000256" key="9">
    <source>
        <dbReference type="ARBA" id="ARBA00022824"/>
    </source>
</evidence>
<evidence type="ECO:0000256" key="3">
    <source>
        <dbReference type="ARBA" id="ARBA00009358"/>
    </source>
</evidence>
<keyword evidence="8" id="KW-0677">Repeat</keyword>
<feature type="compositionally biased region" description="Low complexity" evidence="16">
    <location>
        <begin position="1014"/>
        <end position="1057"/>
    </location>
</feature>
<evidence type="ECO:0000256" key="10">
    <source>
        <dbReference type="ARBA" id="ARBA00022892"/>
    </source>
</evidence>
<feature type="compositionally biased region" description="Low complexity" evidence="16">
    <location>
        <begin position="866"/>
        <end position="884"/>
    </location>
</feature>
<evidence type="ECO:0000256" key="5">
    <source>
        <dbReference type="ARBA" id="ARBA00021236"/>
    </source>
</evidence>
<dbReference type="InterPro" id="IPR036322">
    <property type="entry name" value="WD40_repeat_dom_sf"/>
</dbReference>
<evidence type="ECO:0000256" key="14">
    <source>
        <dbReference type="ARBA" id="ARBA00025471"/>
    </source>
</evidence>
<dbReference type="Gene3D" id="1.25.40.1030">
    <property type="match status" value="1"/>
</dbReference>
<dbReference type="FunFam" id="2.130.10.10:FF:000193">
    <property type="entry name" value="Protein transport protein SEC31, putative"/>
    <property type="match status" value="1"/>
</dbReference>
<dbReference type="GO" id="GO:0090110">
    <property type="term" value="P:COPII-coated vesicle cargo loading"/>
    <property type="evidence" value="ECO:0007669"/>
    <property type="project" value="TreeGrafter"/>
</dbReference>
<evidence type="ECO:0000256" key="12">
    <source>
        <dbReference type="ARBA" id="ARBA00023136"/>
    </source>
</evidence>
<keyword evidence="6" id="KW-0813">Transport</keyword>
<evidence type="ECO:0000256" key="8">
    <source>
        <dbReference type="ARBA" id="ARBA00022737"/>
    </source>
</evidence>
<evidence type="ECO:0000256" key="6">
    <source>
        <dbReference type="ARBA" id="ARBA00022448"/>
    </source>
</evidence>
<feature type="region of interest" description="Disordered" evidence="16">
    <location>
        <begin position="866"/>
        <end position="1184"/>
    </location>
</feature>
<feature type="compositionally biased region" description="Basic and acidic residues" evidence="16">
    <location>
        <begin position="482"/>
        <end position="503"/>
    </location>
</feature>
<dbReference type="GO" id="GO:0005789">
    <property type="term" value="C:endoplasmic reticulum membrane"/>
    <property type="evidence" value="ECO:0007669"/>
    <property type="project" value="UniProtKB-SubCell"/>
</dbReference>
<keyword evidence="13" id="KW-0968">Cytoplasmic vesicle</keyword>
<feature type="domain" description="SRA1/Sec31" evidence="17">
    <location>
        <begin position="1156"/>
        <end position="1286"/>
    </location>
</feature>
<dbReference type="InterPro" id="IPR001680">
    <property type="entry name" value="WD40_rpt"/>
</dbReference>
<dbReference type="Gene3D" id="1.20.940.10">
    <property type="entry name" value="Functional domain of the splicing factor Prp18"/>
    <property type="match status" value="1"/>
</dbReference>
<feature type="compositionally biased region" description="Pro residues" evidence="16">
    <location>
        <begin position="995"/>
        <end position="1012"/>
    </location>
</feature>
<evidence type="ECO:0000256" key="15">
    <source>
        <dbReference type="PROSITE-ProRule" id="PRU00221"/>
    </source>
</evidence>
<evidence type="ECO:0000256" key="7">
    <source>
        <dbReference type="ARBA" id="ARBA00022574"/>
    </source>
</evidence>
<feature type="repeat" description="WD" evidence="15">
    <location>
        <begin position="117"/>
        <end position="159"/>
    </location>
</feature>
<dbReference type="InterPro" id="IPR015943">
    <property type="entry name" value="WD40/YVTN_repeat-like_dom_sf"/>
</dbReference>
<dbReference type="PhylomeDB" id="A0A060TIW1"/>
<protein>
    <recommendedName>
        <fullName evidence="5">Protein transport protein SEC31</fullName>
    </recommendedName>
    <alternativeName>
        <fullName evidence="4">Protein transport protein sec31</fullName>
    </alternativeName>
</protein>
<evidence type="ECO:0000256" key="11">
    <source>
        <dbReference type="ARBA" id="ARBA00022927"/>
    </source>
</evidence>
<comment type="subcellular location">
    <subcellularLocation>
        <location evidence="1">Cytoplasmic vesicle</location>
        <location evidence="1">COPII-coated vesicle membrane</location>
        <topology evidence="1">Peripheral membrane protein</topology>
        <orientation evidence="1">Cytoplasmic side</orientation>
    </subcellularLocation>
    <subcellularLocation>
        <location evidence="2">Endoplasmic reticulum membrane</location>
        <topology evidence="2">Peripheral membrane protein</topology>
        <orientation evidence="2">Cytoplasmic side</orientation>
    </subcellularLocation>
</comment>
<feature type="region of interest" description="Disordered" evidence="16">
    <location>
        <begin position="482"/>
        <end position="537"/>
    </location>
</feature>
<reference evidence="18" key="1">
    <citation type="submission" date="2014-02" db="EMBL/GenBank/DDBJ databases">
        <authorList>
            <person name="Genoscope - CEA"/>
        </authorList>
    </citation>
    <scope>NUCLEOTIDE SEQUENCE</scope>
    <source>
        <strain evidence="18">LS3</strain>
    </source>
</reference>
<evidence type="ECO:0000256" key="1">
    <source>
        <dbReference type="ARBA" id="ARBA00004299"/>
    </source>
</evidence>
<dbReference type="PANTHER" id="PTHR13923">
    <property type="entry name" value="SEC31-RELATED PROTEIN"/>
    <property type="match status" value="1"/>
</dbReference>
<feature type="compositionally biased region" description="Pro residues" evidence="16">
    <location>
        <begin position="1075"/>
        <end position="1084"/>
    </location>
</feature>
<dbReference type="EMBL" id="HG937694">
    <property type="protein sequence ID" value="CDP38747.1"/>
    <property type="molecule type" value="Genomic_DNA"/>
</dbReference>
<reference evidence="18" key="2">
    <citation type="submission" date="2014-06" db="EMBL/GenBank/DDBJ databases">
        <title>The complete genome of Blastobotrys (Arxula) adeninivorans LS3 - a yeast of biotechnological interest.</title>
        <authorList>
            <person name="Kunze G."/>
            <person name="Gaillardin C."/>
            <person name="Czernicka M."/>
            <person name="Durrens P."/>
            <person name="Martin T."/>
            <person name="Boer E."/>
            <person name="Gabaldon T."/>
            <person name="Cruz J."/>
            <person name="Talla E."/>
            <person name="Marck C."/>
            <person name="Goffeau A."/>
            <person name="Barbe V."/>
            <person name="Baret P."/>
            <person name="Baronian K."/>
            <person name="Beier S."/>
            <person name="Bleykasten C."/>
            <person name="Bode R."/>
            <person name="Casaregola S."/>
            <person name="Despons L."/>
            <person name="Fairhead C."/>
            <person name="Giersberg M."/>
            <person name="Gierski P."/>
            <person name="Hahnel U."/>
            <person name="Hartmann A."/>
            <person name="Jankowska D."/>
            <person name="Jubin C."/>
            <person name="Jung P."/>
            <person name="Lafontaine I."/>
            <person name="Leh-Louis V."/>
            <person name="Lemaire M."/>
            <person name="Marcet-Houben M."/>
            <person name="Mascher M."/>
            <person name="Morel G."/>
            <person name="Richard G.-F."/>
            <person name="Riechen J."/>
            <person name="Sacerdot C."/>
            <person name="Sarkar A."/>
            <person name="Savel G."/>
            <person name="Schacherer J."/>
            <person name="Sherman D."/>
            <person name="Straub M.-L."/>
            <person name="Stein N."/>
            <person name="Thierry A."/>
            <person name="Trautwein-Schult A."/>
            <person name="Westhof E."/>
            <person name="Worch S."/>
            <person name="Dujon B."/>
            <person name="Souciet J.-L."/>
            <person name="Wincker P."/>
            <person name="Scholz U."/>
            <person name="Neuveglise N."/>
        </authorList>
    </citation>
    <scope>NUCLEOTIDE SEQUENCE</scope>
    <source>
        <strain evidence="18">LS3</strain>
    </source>
</reference>
<dbReference type="GO" id="GO:0070971">
    <property type="term" value="C:endoplasmic reticulum exit site"/>
    <property type="evidence" value="ECO:0007669"/>
    <property type="project" value="TreeGrafter"/>
</dbReference>
<dbReference type="PROSITE" id="PS50082">
    <property type="entry name" value="WD_REPEATS_2"/>
    <property type="match status" value="1"/>
</dbReference>
<feature type="compositionally biased region" description="Basic and acidic residues" evidence="16">
    <location>
        <begin position="511"/>
        <end position="528"/>
    </location>
</feature>
<gene>
    <name evidence="18" type="ORF">GNLVRS02_ARAD1D41624g</name>
</gene>
<dbReference type="FunFam" id="1.20.940.10:FF:000007">
    <property type="entry name" value="Protein transport protein (SEC31), putative"/>
    <property type="match status" value="1"/>
</dbReference>
<evidence type="ECO:0000256" key="2">
    <source>
        <dbReference type="ARBA" id="ARBA00004397"/>
    </source>
</evidence>
<evidence type="ECO:0000256" key="4">
    <source>
        <dbReference type="ARBA" id="ARBA00013507"/>
    </source>
</evidence>
<feature type="compositionally biased region" description="Low complexity" evidence="16">
    <location>
        <begin position="1064"/>
        <end position="1074"/>
    </location>
</feature>
<dbReference type="GO" id="GO:0015031">
    <property type="term" value="P:protein transport"/>
    <property type="evidence" value="ECO:0007669"/>
    <property type="project" value="UniProtKB-KW"/>
</dbReference>
<dbReference type="Pfam" id="PF07304">
    <property type="entry name" value="SRA1"/>
    <property type="match status" value="1"/>
</dbReference>
<dbReference type="InterPro" id="IPR040251">
    <property type="entry name" value="SEC31-like"/>
</dbReference>
<evidence type="ECO:0000259" key="17">
    <source>
        <dbReference type="Pfam" id="PF07304"/>
    </source>
</evidence>
<dbReference type="SMART" id="SM00320">
    <property type="entry name" value="WD40"/>
    <property type="match status" value="6"/>
</dbReference>
<organism evidence="18">
    <name type="scientific">Blastobotrys adeninivorans</name>
    <name type="common">Yeast</name>
    <name type="synonym">Arxula adeninivorans</name>
    <dbReference type="NCBI Taxonomy" id="409370"/>
    <lineage>
        <taxon>Eukaryota</taxon>
        <taxon>Fungi</taxon>
        <taxon>Dikarya</taxon>
        <taxon>Ascomycota</taxon>
        <taxon>Saccharomycotina</taxon>
        <taxon>Dipodascomycetes</taxon>
        <taxon>Dipodascales</taxon>
        <taxon>Trichomonascaceae</taxon>
        <taxon>Blastobotrys</taxon>
    </lineage>
</organism>
<accession>A0A060TIW1</accession>
<comment type="function">
    <text evidence="14">Component of the coat protein complex II (COPII) which promotes the formation of transport vesicles from the endoplasmic reticulum (ER). The coat has two main functions, the physical deformation of the endoplasmic reticulum membrane into vesicles and the selection of cargo molecules.</text>
</comment>
<evidence type="ECO:0000256" key="16">
    <source>
        <dbReference type="SAM" id="MobiDB-lite"/>
    </source>
</evidence>
<keyword evidence="9" id="KW-0256">Endoplasmic reticulum</keyword>
<dbReference type="SUPFAM" id="SSF50978">
    <property type="entry name" value="WD40 repeat-like"/>
    <property type="match status" value="1"/>
</dbReference>
<dbReference type="Gene3D" id="2.130.10.10">
    <property type="entry name" value="YVTN repeat-like/Quinoprotein amine dehydrogenase"/>
    <property type="match status" value="1"/>
</dbReference>
<name>A0A060TIW1_BLAAD</name>
<keyword evidence="11" id="KW-0653">Protein transport</keyword>
<evidence type="ECO:0000256" key="13">
    <source>
        <dbReference type="ARBA" id="ARBA00023329"/>
    </source>
</evidence>
<comment type="similarity">
    <text evidence="3">Belongs to the WD repeat SEC31 family.</text>
</comment>
<dbReference type="GO" id="GO:0030127">
    <property type="term" value="C:COPII vesicle coat"/>
    <property type="evidence" value="ECO:0007669"/>
    <property type="project" value="TreeGrafter"/>
</dbReference>
<dbReference type="PANTHER" id="PTHR13923:SF11">
    <property type="entry name" value="SECRETORY 31, ISOFORM D"/>
    <property type="match status" value="1"/>
</dbReference>
<feature type="compositionally biased region" description="Polar residues" evidence="16">
    <location>
        <begin position="960"/>
        <end position="979"/>
    </location>
</feature>
<dbReference type="InterPro" id="IPR009917">
    <property type="entry name" value="SRA1/Sec31"/>
</dbReference>